<evidence type="ECO:0000313" key="1">
    <source>
        <dbReference type="EMBL" id="CAF2033512.1"/>
    </source>
</evidence>
<organism evidence="1 3">
    <name type="scientific">Rotaria magnacalcarata</name>
    <dbReference type="NCBI Taxonomy" id="392030"/>
    <lineage>
        <taxon>Eukaryota</taxon>
        <taxon>Metazoa</taxon>
        <taxon>Spiralia</taxon>
        <taxon>Gnathifera</taxon>
        <taxon>Rotifera</taxon>
        <taxon>Eurotatoria</taxon>
        <taxon>Bdelloidea</taxon>
        <taxon>Philodinida</taxon>
        <taxon>Philodinidae</taxon>
        <taxon>Rotaria</taxon>
    </lineage>
</organism>
<evidence type="ECO:0000313" key="4">
    <source>
        <dbReference type="Proteomes" id="UP000663866"/>
    </source>
</evidence>
<sequence>LSTVLAQMAAFSAGQATVLPSIDDDSGEEESSKTICDTRDDLIQPLLVVIDEAEGHVSNIEDCVRTSRGIAW</sequence>
<dbReference type="Proteomes" id="UP000663866">
    <property type="component" value="Unassembled WGS sequence"/>
</dbReference>
<dbReference type="AlphaFoldDB" id="A0A816NFX2"/>
<feature type="non-terminal residue" evidence="1">
    <location>
        <position position="1"/>
    </location>
</feature>
<dbReference type="EMBL" id="CAJOBG010068712">
    <property type="protein sequence ID" value="CAF4585247.1"/>
    <property type="molecule type" value="Genomic_DNA"/>
</dbReference>
<gene>
    <name evidence="2" type="ORF">OVN521_LOCUS44584</name>
    <name evidence="1" type="ORF">WKI299_LOCUS7096</name>
</gene>
<proteinExistence type="predicted"/>
<reference evidence="1" key="1">
    <citation type="submission" date="2021-02" db="EMBL/GenBank/DDBJ databases">
        <authorList>
            <person name="Nowell W R."/>
        </authorList>
    </citation>
    <scope>NUCLEOTIDE SEQUENCE</scope>
</reference>
<dbReference type="EMBL" id="CAJNRF010002093">
    <property type="protein sequence ID" value="CAF2033512.1"/>
    <property type="molecule type" value="Genomic_DNA"/>
</dbReference>
<accession>A0A816NFX2</accession>
<name>A0A816NFX2_9BILA</name>
<evidence type="ECO:0000313" key="3">
    <source>
        <dbReference type="Proteomes" id="UP000663856"/>
    </source>
</evidence>
<dbReference type="Proteomes" id="UP000663856">
    <property type="component" value="Unassembled WGS sequence"/>
</dbReference>
<keyword evidence="4" id="KW-1185">Reference proteome</keyword>
<evidence type="ECO:0000313" key="2">
    <source>
        <dbReference type="EMBL" id="CAF4585247.1"/>
    </source>
</evidence>
<comment type="caution">
    <text evidence="1">The sequence shown here is derived from an EMBL/GenBank/DDBJ whole genome shotgun (WGS) entry which is preliminary data.</text>
</comment>
<protein>
    <submittedName>
        <fullName evidence="1">Uncharacterized protein</fullName>
    </submittedName>
</protein>